<protein>
    <submittedName>
        <fullName evidence="4">VWA domain-containing protein</fullName>
    </submittedName>
</protein>
<feature type="chain" id="PRO_5046866346" evidence="2">
    <location>
        <begin position="20"/>
        <end position="544"/>
    </location>
</feature>
<proteinExistence type="predicted"/>
<dbReference type="PANTHER" id="PTHR41248:SF1">
    <property type="entry name" value="NORD PROTEIN"/>
    <property type="match status" value="1"/>
</dbReference>
<organism evidence="4 5">
    <name type="scientific">[Mycobacterium] zoologicum</name>
    <dbReference type="NCBI Taxonomy" id="2872311"/>
    <lineage>
        <taxon>Bacteria</taxon>
        <taxon>Bacillati</taxon>
        <taxon>Actinomycetota</taxon>
        <taxon>Actinomycetes</taxon>
        <taxon>Mycobacteriales</taxon>
        <taxon>Mycobacteriaceae</taxon>
        <taxon>Mycolicibacter</taxon>
    </lineage>
</organism>
<evidence type="ECO:0000313" key="4">
    <source>
        <dbReference type="EMBL" id="MEB3050826.1"/>
    </source>
</evidence>
<evidence type="ECO:0000259" key="3">
    <source>
        <dbReference type="PROSITE" id="PS50234"/>
    </source>
</evidence>
<sequence>MRWNLLASALSGRALQVVAADAGEPAWTDGKTVHLDPGIGAARQREAVAVQASLLAAGSLEPGLVHRLVRRRALTARYLAVEGHRALAANVELLPPSVASLLDYELAARTDSPAASLALASTADDTPPPAFGVIRPGKLLAQPDNAGKSDVGQAHRPRQRSRPLAELNEDDDAEDVMDVFSSPVGGSGALGRMVAKMLEVTRRLGGNGPPGADAPTHRTRSGRPGGRAVSSVGLGGLDDDTAADGTAGTTYPEWDVHRRCYRQNWCTVTEVVPSPGTDPGPAAADHGLRRPLARLGVGLDRYHRQPQGDDIDLDAAVEGRVEVLAGSAPDEAVYLDSLRRRRDLSVLILLDVSGSAAEPGTAGQTVHAQQRAAAAALATALHDLGDRLALYAFASQGRSAVHLTPVKRFDDALDVLAMRRLHGLKPGAYSRLGAAIRHGSSVLEHRGGTPRRLLVVLSDGLAYDHGYERVYGAADARRALGEARRRGIGCLCLTVGAATDVEELRRVFGSAAHATIPRLDQLSRLIGPLFRSALYSADLRRRVA</sequence>
<dbReference type="PROSITE" id="PS50234">
    <property type="entry name" value="VWFA"/>
    <property type="match status" value="1"/>
</dbReference>
<dbReference type="InterPro" id="IPR051928">
    <property type="entry name" value="NorD/CobT"/>
</dbReference>
<dbReference type="EMBL" id="JAYJJT010000015">
    <property type="protein sequence ID" value="MEB3050826.1"/>
    <property type="molecule type" value="Genomic_DNA"/>
</dbReference>
<dbReference type="Pfam" id="PF13519">
    <property type="entry name" value="VWA_2"/>
    <property type="match status" value="1"/>
</dbReference>
<dbReference type="PANTHER" id="PTHR41248">
    <property type="entry name" value="NORD PROTEIN"/>
    <property type="match status" value="1"/>
</dbReference>
<feature type="domain" description="VWFA" evidence="3">
    <location>
        <begin position="345"/>
        <end position="534"/>
    </location>
</feature>
<dbReference type="InterPro" id="IPR036465">
    <property type="entry name" value="vWFA_dom_sf"/>
</dbReference>
<dbReference type="Gene3D" id="3.40.50.410">
    <property type="entry name" value="von Willebrand factor, type A domain"/>
    <property type="match status" value="1"/>
</dbReference>
<dbReference type="SUPFAM" id="SSF53300">
    <property type="entry name" value="vWA-like"/>
    <property type="match status" value="1"/>
</dbReference>
<feature type="region of interest" description="Disordered" evidence="1">
    <location>
        <begin position="203"/>
        <end position="244"/>
    </location>
</feature>
<evidence type="ECO:0000256" key="1">
    <source>
        <dbReference type="SAM" id="MobiDB-lite"/>
    </source>
</evidence>
<dbReference type="InterPro" id="IPR002035">
    <property type="entry name" value="VWF_A"/>
</dbReference>
<gene>
    <name evidence="4" type="ORF">KV112_13955</name>
</gene>
<dbReference type="RefSeq" id="WP_224865698.1">
    <property type="nucleotide sequence ID" value="NZ_JAYJJT010000015.1"/>
</dbReference>
<keyword evidence="5" id="KW-1185">Reference proteome</keyword>
<feature type="signal peptide" evidence="2">
    <location>
        <begin position="1"/>
        <end position="19"/>
    </location>
</feature>
<accession>A0ABU5YL84</accession>
<name>A0ABU5YL84_9MYCO</name>
<reference evidence="4 5" key="1">
    <citation type="submission" date="2023-12" db="EMBL/GenBank/DDBJ databases">
        <title>Description of new species of Mycobacterium terrae complex isolated from sewage at the Sao Paulo Zoological Park Foundation in Brazil.</title>
        <authorList>
            <person name="Romagnoli C.L."/>
            <person name="Conceicao E.C."/>
            <person name="Machado E."/>
            <person name="Barreto L.B.P.F."/>
            <person name="Sharma A."/>
            <person name="Silva N.M."/>
            <person name="Marques L.E."/>
            <person name="Juliana M.A."/>
            <person name="Lourenco M.C.S."/>
            <person name="Digiampietri L.A."/>
            <person name="Suffys P.N."/>
            <person name="Viana-Niero C."/>
        </authorList>
    </citation>
    <scope>NUCLEOTIDE SEQUENCE [LARGE SCALE GENOMIC DNA]</scope>
    <source>
        <strain evidence="4 5">MYC123</strain>
    </source>
</reference>
<comment type="caution">
    <text evidence="4">The sequence shown here is derived from an EMBL/GenBank/DDBJ whole genome shotgun (WGS) entry which is preliminary data.</text>
</comment>
<dbReference type="SMART" id="SM00327">
    <property type="entry name" value="VWA"/>
    <property type="match status" value="1"/>
</dbReference>
<dbReference type="Proteomes" id="UP001299046">
    <property type="component" value="Unassembled WGS sequence"/>
</dbReference>
<feature type="region of interest" description="Disordered" evidence="1">
    <location>
        <begin position="142"/>
        <end position="174"/>
    </location>
</feature>
<keyword evidence="2" id="KW-0732">Signal</keyword>
<evidence type="ECO:0000313" key="5">
    <source>
        <dbReference type="Proteomes" id="UP001299046"/>
    </source>
</evidence>
<evidence type="ECO:0000256" key="2">
    <source>
        <dbReference type="SAM" id="SignalP"/>
    </source>
</evidence>